<name>A0ABV7Z4S6_9DEIO</name>
<protein>
    <submittedName>
        <fullName evidence="1">Uncharacterized protein</fullName>
    </submittedName>
</protein>
<reference evidence="2" key="1">
    <citation type="journal article" date="2019" name="Int. J. Syst. Evol. Microbiol.">
        <title>The Global Catalogue of Microorganisms (GCM) 10K type strain sequencing project: providing services to taxonomists for standard genome sequencing and annotation.</title>
        <authorList>
            <consortium name="The Broad Institute Genomics Platform"/>
            <consortium name="The Broad Institute Genome Sequencing Center for Infectious Disease"/>
            <person name="Wu L."/>
            <person name="Ma J."/>
        </authorList>
    </citation>
    <scope>NUCLEOTIDE SEQUENCE [LARGE SCALE GENOMIC DNA]</scope>
    <source>
        <strain evidence="2">CCTCC AB 2017081</strain>
    </source>
</reference>
<dbReference type="RefSeq" id="WP_322474287.1">
    <property type="nucleotide sequence ID" value="NZ_JBHRZG010000006.1"/>
</dbReference>
<dbReference type="EMBL" id="JBHRZG010000006">
    <property type="protein sequence ID" value="MFC3832283.1"/>
    <property type="molecule type" value="Genomic_DNA"/>
</dbReference>
<gene>
    <name evidence="1" type="ORF">ACFOSB_05385</name>
</gene>
<organism evidence="1 2">
    <name type="scientific">Deinococcus rufus</name>
    <dbReference type="NCBI Taxonomy" id="2136097"/>
    <lineage>
        <taxon>Bacteria</taxon>
        <taxon>Thermotogati</taxon>
        <taxon>Deinococcota</taxon>
        <taxon>Deinococci</taxon>
        <taxon>Deinococcales</taxon>
        <taxon>Deinococcaceae</taxon>
        <taxon>Deinococcus</taxon>
    </lineage>
</organism>
<keyword evidence="2" id="KW-1185">Reference proteome</keyword>
<dbReference type="Proteomes" id="UP001595803">
    <property type="component" value="Unassembled WGS sequence"/>
</dbReference>
<accession>A0ABV7Z4S6</accession>
<comment type="caution">
    <text evidence="1">The sequence shown here is derived from an EMBL/GenBank/DDBJ whole genome shotgun (WGS) entry which is preliminary data.</text>
</comment>
<evidence type="ECO:0000313" key="2">
    <source>
        <dbReference type="Proteomes" id="UP001595803"/>
    </source>
</evidence>
<sequence length="95" mass="10154">MKVIENQTFTKKRIEIDDTQFTGCTFNGCVLVYSGTGGTAMNGCHLNETGFEFEGGAAKTLELLTAMHRGGFRELVEATIAGIRGEQPTPAAPQA</sequence>
<evidence type="ECO:0000313" key="1">
    <source>
        <dbReference type="EMBL" id="MFC3832283.1"/>
    </source>
</evidence>
<proteinExistence type="predicted"/>